<dbReference type="InterPro" id="IPR024788">
    <property type="entry name" value="Malectin-like_Carb-bd_dom"/>
</dbReference>
<protein>
    <recommendedName>
        <fullName evidence="2">Malectin-like domain-containing protein</fullName>
    </recommendedName>
</protein>
<gene>
    <name evidence="3" type="primary">OSJNBa0042H24.42</name>
</gene>
<proteinExistence type="predicted"/>
<dbReference type="AlphaFoldDB" id="Q6EQL2"/>
<evidence type="ECO:0000256" key="1">
    <source>
        <dbReference type="ARBA" id="ARBA00004167"/>
    </source>
</evidence>
<dbReference type="Pfam" id="PF12819">
    <property type="entry name" value="Malectin_like"/>
    <property type="match status" value="1"/>
</dbReference>
<feature type="domain" description="Malectin-like" evidence="2">
    <location>
        <begin position="17"/>
        <end position="81"/>
    </location>
</feature>
<evidence type="ECO:0000313" key="3">
    <source>
        <dbReference type="EMBL" id="BAD29058.1"/>
    </source>
</evidence>
<dbReference type="EMBL" id="AP005689">
    <property type="protein sequence ID" value="BAD29058.1"/>
    <property type="molecule type" value="Genomic_DNA"/>
</dbReference>
<accession>Q6EQL2</accession>
<comment type="subcellular location">
    <subcellularLocation>
        <location evidence="1">Membrane</location>
        <topology evidence="1">Single-pass membrane protein</topology>
    </subcellularLocation>
</comment>
<sequence length="96" mass="10600">MTTPSGSATGWSQGGESSKLREFDAYPDANQVVYNYTPHYLLSSSVYTPLFMAIAGEYNITLAATANSALPPMLNAFEIYFLITYDGTTTFSKDFW</sequence>
<dbReference type="GO" id="GO:0016020">
    <property type="term" value="C:membrane"/>
    <property type="evidence" value="ECO:0007669"/>
    <property type="project" value="UniProtKB-SubCell"/>
</dbReference>
<name>Q6EQL2_ORYSJ</name>
<evidence type="ECO:0000259" key="2">
    <source>
        <dbReference type="Pfam" id="PF12819"/>
    </source>
</evidence>
<dbReference type="Proteomes" id="UP000000763">
    <property type="component" value="Chromosome 9"/>
</dbReference>
<evidence type="ECO:0000313" key="4">
    <source>
        <dbReference type="Proteomes" id="UP000000763"/>
    </source>
</evidence>
<reference evidence="4" key="2">
    <citation type="journal article" date="2008" name="Nucleic Acids Res.">
        <title>The rice annotation project database (RAP-DB): 2008 update.</title>
        <authorList>
            <consortium name="The rice annotation project (RAP)"/>
        </authorList>
    </citation>
    <scope>GENOME REANNOTATION</scope>
    <source>
        <strain evidence="4">cv. Nipponbare</strain>
    </source>
</reference>
<reference evidence="4" key="1">
    <citation type="journal article" date="2005" name="Nature">
        <title>The map-based sequence of the rice genome.</title>
        <authorList>
            <consortium name="International rice genome sequencing project (IRGSP)"/>
            <person name="Matsumoto T."/>
            <person name="Wu J."/>
            <person name="Kanamori H."/>
            <person name="Katayose Y."/>
            <person name="Fujisawa M."/>
            <person name="Namiki N."/>
            <person name="Mizuno H."/>
            <person name="Yamamoto K."/>
            <person name="Antonio B.A."/>
            <person name="Baba T."/>
            <person name="Sakata K."/>
            <person name="Nagamura Y."/>
            <person name="Aoki H."/>
            <person name="Arikawa K."/>
            <person name="Arita K."/>
            <person name="Bito T."/>
            <person name="Chiden Y."/>
            <person name="Fujitsuka N."/>
            <person name="Fukunaka R."/>
            <person name="Hamada M."/>
            <person name="Harada C."/>
            <person name="Hayashi A."/>
            <person name="Hijishita S."/>
            <person name="Honda M."/>
            <person name="Hosokawa S."/>
            <person name="Ichikawa Y."/>
            <person name="Idonuma A."/>
            <person name="Iijima M."/>
            <person name="Ikeda M."/>
            <person name="Ikeno M."/>
            <person name="Ito K."/>
            <person name="Ito S."/>
            <person name="Ito T."/>
            <person name="Ito Y."/>
            <person name="Ito Y."/>
            <person name="Iwabuchi A."/>
            <person name="Kamiya K."/>
            <person name="Karasawa W."/>
            <person name="Kurita K."/>
            <person name="Katagiri S."/>
            <person name="Kikuta A."/>
            <person name="Kobayashi H."/>
            <person name="Kobayashi N."/>
            <person name="Machita K."/>
            <person name="Maehara T."/>
            <person name="Masukawa M."/>
            <person name="Mizubayashi T."/>
            <person name="Mukai Y."/>
            <person name="Nagasaki H."/>
            <person name="Nagata Y."/>
            <person name="Naito S."/>
            <person name="Nakashima M."/>
            <person name="Nakama Y."/>
            <person name="Nakamichi Y."/>
            <person name="Nakamura M."/>
            <person name="Meguro A."/>
            <person name="Negishi M."/>
            <person name="Ohta I."/>
            <person name="Ohta T."/>
            <person name="Okamoto M."/>
            <person name="Ono N."/>
            <person name="Saji S."/>
            <person name="Sakaguchi M."/>
            <person name="Sakai K."/>
            <person name="Shibata M."/>
            <person name="Shimokawa T."/>
            <person name="Song J."/>
            <person name="Takazaki Y."/>
            <person name="Terasawa K."/>
            <person name="Tsugane M."/>
            <person name="Tsuji K."/>
            <person name="Ueda S."/>
            <person name="Waki K."/>
            <person name="Yamagata H."/>
            <person name="Yamamoto M."/>
            <person name="Yamamoto S."/>
            <person name="Yamane H."/>
            <person name="Yoshiki S."/>
            <person name="Yoshihara R."/>
            <person name="Yukawa K."/>
            <person name="Zhong H."/>
            <person name="Yano M."/>
            <person name="Yuan Q."/>
            <person name="Ouyang S."/>
            <person name="Liu J."/>
            <person name="Jones K.M."/>
            <person name="Gansberger K."/>
            <person name="Moffat K."/>
            <person name="Hill J."/>
            <person name="Bera J."/>
            <person name="Fadrosh D."/>
            <person name="Jin S."/>
            <person name="Johri S."/>
            <person name="Kim M."/>
            <person name="Overton L."/>
            <person name="Reardon M."/>
            <person name="Tsitrin T."/>
            <person name="Vuong H."/>
            <person name="Weaver B."/>
            <person name="Ciecko A."/>
            <person name="Tallon L."/>
            <person name="Jackson J."/>
            <person name="Pai G."/>
            <person name="Aken S.V."/>
            <person name="Utterback T."/>
            <person name="Reidmuller S."/>
            <person name="Feldblyum T."/>
            <person name="Hsiao J."/>
            <person name="Zismann V."/>
            <person name="Iobst S."/>
            <person name="de Vazeille A.R."/>
            <person name="Buell C.R."/>
            <person name="Ying K."/>
            <person name="Li Y."/>
            <person name="Lu T."/>
            <person name="Huang Y."/>
            <person name="Zhao Q."/>
            <person name="Feng Q."/>
            <person name="Zhang L."/>
            <person name="Zhu J."/>
            <person name="Weng Q."/>
            <person name="Mu J."/>
            <person name="Lu Y."/>
            <person name="Fan D."/>
            <person name="Liu Y."/>
            <person name="Guan J."/>
            <person name="Zhang Y."/>
            <person name="Yu S."/>
            <person name="Liu X."/>
            <person name="Zhang Y."/>
            <person name="Hong G."/>
            <person name="Han B."/>
            <person name="Choisne N."/>
            <person name="Demange N."/>
            <person name="Orjeda G."/>
            <person name="Samain S."/>
            <person name="Cattolico L."/>
            <person name="Pelletier E."/>
            <person name="Couloux A."/>
            <person name="Segurens B."/>
            <person name="Wincker P."/>
            <person name="D'Hont A."/>
            <person name="Scarpelli C."/>
            <person name="Weissenbach J."/>
            <person name="Salanoubat M."/>
            <person name="Quetier F."/>
            <person name="Yu Y."/>
            <person name="Kim H.R."/>
            <person name="Rambo T."/>
            <person name="Currie J."/>
            <person name="Collura K."/>
            <person name="Luo M."/>
            <person name="Yang T."/>
            <person name="Ammiraju J.S.S."/>
            <person name="Engler F."/>
            <person name="Soderlund C."/>
            <person name="Wing R.A."/>
            <person name="Palmer L.E."/>
            <person name="de la Bastide M."/>
            <person name="Spiegel L."/>
            <person name="Nascimento L."/>
            <person name="Zutavern T."/>
            <person name="O'Shaughnessy A."/>
            <person name="Dike S."/>
            <person name="Dedhia N."/>
            <person name="Preston R."/>
            <person name="Balija V."/>
            <person name="McCombie W.R."/>
            <person name="Chow T."/>
            <person name="Chen H."/>
            <person name="Chung M."/>
            <person name="Chen C."/>
            <person name="Shaw J."/>
            <person name="Wu H."/>
            <person name="Hsiao K."/>
            <person name="Chao Y."/>
            <person name="Chu M."/>
            <person name="Cheng C."/>
            <person name="Hour A."/>
            <person name="Lee P."/>
            <person name="Lin S."/>
            <person name="Lin Y."/>
            <person name="Liou J."/>
            <person name="Liu S."/>
            <person name="Hsing Y."/>
            <person name="Raghuvanshi S."/>
            <person name="Mohanty A."/>
            <person name="Bharti A.K."/>
            <person name="Gaur A."/>
            <person name="Gupta V."/>
            <person name="Kumar D."/>
            <person name="Ravi V."/>
            <person name="Vij S."/>
            <person name="Kapur A."/>
            <person name="Khurana P."/>
            <person name="Khurana P."/>
            <person name="Khurana J.P."/>
            <person name="Tyagi A.K."/>
            <person name="Gaikwad K."/>
            <person name="Singh A."/>
            <person name="Dalal V."/>
            <person name="Srivastava S."/>
            <person name="Dixit A."/>
            <person name="Pal A.K."/>
            <person name="Ghazi I.A."/>
            <person name="Yadav M."/>
            <person name="Pandit A."/>
            <person name="Bhargava A."/>
            <person name="Sureshbabu K."/>
            <person name="Batra K."/>
            <person name="Sharma T.R."/>
            <person name="Mohapatra T."/>
            <person name="Singh N.K."/>
            <person name="Messing J."/>
            <person name="Nelson A.B."/>
            <person name="Fuks G."/>
            <person name="Kavchok S."/>
            <person name="Keizer G."/>
            <person name="Linton E."/>
            <person name="Llaca V."/>
            <person name="Song R."/>
            <person name="Tanyolac B."/>
            <person name="Young S."/>
            <person name="Ho-Il K."/>
            <person name="Hahn J.H."/>
            <person name="Sangsakoo G."/>
            <person name="Vanavichit A."/>
            <person name="de Mattos Luiz.A.T."/>
            <person name="Zimmer P.D."/>
            <person name="Malone G."/>
            <person name="Dellagostin O."/>
            <person name="de Oliveira A.C."/>
            <person name="Bevan M."/>
            <person name="Bancroft I."/>
            <person name="Minx P."/>
            <person name="Cordum H."/>
            <person name="Wilson R."/>
            <person name="Cheng Z."/>
            <person name="Jin W."/>
            <person name="Jiang J."/>
            <person name="Leong S.A."/>
            <person name="Iwama H."/>
            <person name="Gojobori T."/>
            <person name="Itoh T."/>
            <person name="Niimura Y."/>
            <person name="Fujii Y."/>
            <person name="Habara T."/>
            <person name="Sakai H."/>
            <person name="Sato Y."/>
            <person name="Wilson G."/>
            <person name="Kumar K."/>
            <person name="McCouch S."/>
            <person name="Juretic N."/>
            <person name="Hoen D."/>
            <person name="Wright S."/>
            <person name="Bruskiewich R."/>
            <person name="Bureau T."/>
            <person name="Miyao A."/>
            <person name="Hirochika H."/>
            <person name="Nishikawa T."/>
            <person name="Kadowaki K."/>
            <person name="Sugiura M."/>
            <person name="Burr B."/>
            <person name="Sasaki T."/>
        </authorList>
    </citation>
    <scope>NUCLEOTIDE SEQUENCE [LARGE SCALE GENOMIC DNA]</scope>
    <source>
        <strain evidence="4">cv. Nipponbare</strain>
    </source>
</reference>
<organism evidence="3 4">
    <name type="scientific">Oryza sativa subsp. japonica</name>
    <name type="common">Rice</name>
    <dbReference type="NCBI Taxonomy" id="39947"/>
    <lineage>
        <taxon>Eukaryota</taxon>
        <taxon>Viridiplantae</taxon>
        <taxon>Streptophyta</taxon>
        <taxon>Embryophyta</taxon>
        <taxon>Tracheophyta</taxon>
        <taxon>Spermatophyta</taxon>
        <taxon>Magnoliopsida</taxon>
        <taxon>Liliopsida</taxon>
        <taxon>Poales</taxon>
        <taxon>Poaceae</taxon>
        <taxon>BOP clade</taxon>
        <taxon>Oryzoideae</taxon>
        <taxon>Oryzeae</taxon>
        <taxon>Oryzinae</taxon>
        <taxon>Oryza</taxon>
        <taxon>Oryza sativa</taxon>
    </lineage>
</organism>